<keyword evidence="1" id="KW-0040">ANK repeat</keyword>
<protein>
    <submittedName>
        <fullName evidence="4">Ankyrin repeat domain-containing protein 44</fullName>
    </submittedName>
</protein>
<dbReference type="EMBL" id="JAGDFM010000112">
    <property type="protein sequence ID" value="KAG7385901.1"/>
    <property type="molecule type" value="Genomic_DNA"/>
</dbReference>
<feature type="region of interest" description="Disordered" evidence="3">
    <location>
        <begin position="404"/>
        <end position="465"/>
    </location>
</feature>
<dbReference type="Proteomes" id="UP000694044">
    <property type="component" value="Unassembled WGS sequence"/>
</dbReference>
<gene>
    <name evidence="4" type="primary">ANKRD44_2</name>
    <name evidence="4" type="ORF">PHYPSEUDO_000963</name>
</gene>
<name>A0A8T1VXH8_9STRA</name>
<accession>A0A8T1VXH8</accession>
<evidence type="ECO:0000313" key="5">
    <source>
        <dbReference type="Proteomes" id="UP000694044"/>
    </source>
</evidence>
<dbReference type="AlphaFoldDB" id="A0A8T1VXH8"/>
<evidence type="ECO:0000256" key="2">
    <source>
        <dbReference type="SAM" id="Coils"/>
    </source>
</evidence>
<evidence type="ECO:0000256" key="3">
    <source>
        <dbReference type="SAM" id="MobiDB-lite"/>
    </source>
</evidence>
<sequence>MEKDEPDPSQKEVLAKEALQAIRNGNGDELKKLLVAGADPDGASTIGIKNEATNTLLYHAVAKQDVASVNVLFDHGADVNGFKAEGFPPLRAAVVRNNAALIKLLLARGADLNHRYTIVTGNRKETKTVLFETATSLTYELLLKSGADVHVKNSWHETPLHFQAYNWNSRLVRALVSSGADVNAVNKKSTTPLDNAIFRKPSQRKSDDEEFLEVCRILLRNKAVVPWSDPDQYFQSKGKEDSDSGTIKARLRLVHEWASQRKKGNTSFKLPIEVFRRGALDIATYYTALNRGGRRRDSVVRKPDAESVVEEIGGNGGDCDSQVDSAFSRAANADLDSTKVIDAASSVVSQEANASRSVTLVERVHKSKVRLEPRVIGGGKCSPPAASQTIRGDLQSTEAVKNCTMTSGNAPKNKRSRGKVVKEGNNSAQTPPKRTIRGGSPPSKVVTRSERAAGSTTSDDREFLDLPPETSPVCAHRVLGVGCATLEQQVKPEDSGDGCDNPKTNPMSATRVIARGTCQSSVSPTADKNEATSPESEKLLYRCKVCVVGPSRWGKTSFIKSFTSGAPTLESIDVRTVGIDLFPWSFDLETDAGDCEYQVSFWDFAGQEEYRAAHTLFYSSRTLYLLCINLDRYHKALLAATDSMDQTVDDRMMDAFAETHIFRWVRMICAHHPQVEFVFLGTKADLIQHDRRKIRSVQQDIVARFKSNVRGMRDRVQRALQELEDARFEIQDSDPGAERPIWMIKSQAANRFFANNPPSYPKNCLSSQVPI</sequence>
<evidence type="ECO:0000256" key="1">
    <source>
        <dbReference type="PROSITE-ProRule" id="PRU00023"/>
    </source>
</evidence>
<keyword evidence="2" id="KW-0175">Coiled coil</keyword>
<feature type="repeat" description="ANK" evidence="1">
    <location>
        <begin position="155"/>
        <end position="187"/>
    </location>
</feature>
<feature type="coiled-coil region" evidence="2">
    <location>
        <begin position="702"/>
        <end position="733"/>
    </location>
</feature>
<dbReference type="SMART" id="SM00248">
    <property type="entry name" value="ANK"/>
    <property type="match status" value="4"/>
</dbReference>
<feature type="repeat" description="ANK" evidence="1">
    <location>
        <begin position="85"/>
        <end position="117"/>
    </location>
</feature>
<proteinExistence type="predicted"/>
<dbReference type="PROSITE" id="PS50297">
    <property type="entry name" value="ANK_REP_REGION"/>
    <property type="match status" value="2"/>
</dbReference>
<dbReference type="PANTHER" id="PTHR24198:SF165">
    <property type="entry name" value="ANKYRIN REPEAT-CONTAINING PROTEIN-RELATED"/>
    <property type="match status" value="1"/>
</dbReference>
<organism evidence="4 5">
    <name type="scientific">Phytophthora pseudosyringae</name>
    <dbReference type="NCBI Taxonomy" id="221518"/>
    <lineage>
        <taxon>Eukaryota</taxon>
        <taxon>Sar</taxon>
        <taxon>Stramenopiles</taxon>
        <taxon>Oomycota</taxon>
        <taxon>Peronosporomycetes</taxon>
        <taxon>Peronosporales</taxon>
        <taxon>Peronosporaceae</taxon>
        <taxon>Phytophthora</taxon>
    </lineage>
</organism>
<evidence type="ECO:0000313" key="4">
    <source>
        <dbReference type="EMBL" id="KAG7385901.1"/>
    </source>
</evidence>
<reference evidence="4" key="1">
    <citation type="submission" date="2021-02" db="EMBL/GenBank/DDBJ databases">
        <authorList>
            <person name="Palmer J.M."/>
        </authorList>
    </citation>
    <scope>NUCLEOTIDE SEQUENCE</scope>
    <source>
        <strain evidence="4">SCRP734</strain>
    </source>
</reference>
<keyword evidence="5" id="KW-1185">Reference proteome</keyword>
<dbReference type="Pfam" id="PF08477">
    <property type="entry name" value="Roc"/>
    <property type="match status" value="1"/>
</dbReference>
<dbReference type="InterPro" id="IPR002110">
    <property type="entry name" value="Ankyrin_rpt"/>
</dbReference>
<dbReference type="Pfam" id="PF12796">
    <property type="entry name" value="Ank_2"/>
    <property type="match status" value="2"/>
</dbReference>
<dbReference type="PANTHER" id="PTHR24198">
    <property type="entry name" value="ANKYRIN REPEAT AND PROTEIN KINASE DOMAIN-CONTAINING PROTEIN"/>
    <property type="match status" value="1"/>
</dbReference>
<comment type="caution">
    <text evidence="4">The sequence shown here is derived from an EMBL/GenBank/DDBJ whole genome shotgun (WGS) entry which is preliminary data.</text>
</comment>
<dbReference type="OrthoDB" id="127885at2759"/>
<dbReference type="PROSITE" id="PS50088">
    <property type="entry name" value="ANK_REPEAT"/>
    <property type="match status" value="2"/>
</dbReference>